<keyword evidence="6" id="KW-1185">Reference proteome</keyword>
<dbReference type="PROSITE" id="PS51387">
    <property type="entry name" value="FAD_PCMH"/>
    <property type="match status" value="1"/>
</dbReference>
<dbReference type="PANTHER" id="PTHR43716:SF2">
    <property type="entry name" value="BLL6224 PROTEIN"/>
    <property type="match status" value="1"/>
</dbReference>
<dbReference type="InterPro" id="IPR051264">
    <property type="entry name" value="FAD-oxidored/transferase_4"/>
</dbReference>
<dbReference type="Pfam" id="PF02913">
    <property type="entry name" value="FAD-oxidase_C"/>
    <property type="match status" value="1"/>
</dbReference>
<dbReference type="Gene3D" id="3.30.70.2190">
    <property type="match status" value="1"/>
</dbReference>
<dbReference type="Gene3D" id="1.10.45.10">
    <property type="entry name" value="Vanillyl-alcohol Oxidase, Chain A, domain 4"/>
    <property type="match status" value="1"/>
</dbReference>
<dbReference type="Gene3D" id="3.30.465.10">
    <property type="match status" value="1"/>
</dbReference>
<dbReference type="InterPro" id="IPR036318">
    <property type="entry name" value="FAD-bd_PCMH-like_sf"/>
</dbReference>
<evidence type="ECO:0000256" key="3">
    <source>
        <dbReference type="ARBA" id="ARBA00022827"/>
    </source>
</evidence>
<dbReference type="RefSeq" id="WP_310885242.1">
    <property type="nucleotide sequence ID" value="NZ_CP121646.1"/>
</dbReference>
<dbReference type="InterPro" id="IPR016169">
    <property type="entry name" value="FAD-bd_PCMH_sub2"/>
</dbReference>
<dbReference type="InterPro" id="IPR006094">
    <property type="entry name" value="Oxid_FAD_bind_N"/>
</dbReference>
<evidence type="ECO:0000256" key="2">
    <source>
        <dbReference type="ARBA" id="ARBA00022630"/>
    </source>
</evidence>
<dbReference type="SUPFAM" id="SSF56176">
    <property type="entry name" value="FAD-binding/transporter-associated domain-like"/>
    <property type="match status" value="1"/>
</dbReference>
<protein>
    <submittedName>
        <fullName evidence="5">FAD-binding oxidoreductase</fullName>
    </submittedName>
</protein>
<evidence type="ECO:0000256" key="1">
    <source>
        <dbReference type="ARBA" id="ARBA00008000"/>
    </source>
</evidence>
<evidence type="ECO:0000259" key="4">
    <source>
        <dbReference type="PROSITE" id="PS51387"/>
    </source>
</evidence>
<dbReference type="InterPro" id="IPR016164">
    <property type="entry name" value="FAD-linked_Oxase-like_C"/>
</dbReference>
<name>A0ABY8JBL1_9BRAD</name>
<feature type="domain" description="FAD-binding PCMH-type" evidence="4">
    <location>
        <begin position="42"/>
        <end position="223"/>
    </location>
</feature>
<reference evidence="5 6" key="1">
    <citation type="submission" date="2023-04" db="EMBL/GenBank/DDBJ databases">
        <title>Australian commercial rhizobial inoculants.</title>
        <authorList>
            <person name="Kohlmeier M.G."/>
            <person name="O'Hara G.W."/>
            <person name="Colombi E."/>
            <person name="Ramsay J.P."/>
            <person name="Terpolilli J."/>
        </authorList>
    </citation>
    <scope>NUCLEOTIDE SEQUENCE [LARGE SCALE GENOMIC DNA]</scope>
    <source>
        <strain evidence="5 6">CB627</strain>
    </source>
</reference>
<dbReference type="Gene3D" id="3.30.43.10">
    <property type="entry name" value="Uridine Diphospho-n-acetylenolpyruvylglucosamine Reductase, domain 2"/>
    <property type="match status" value="1"/>
</dbReference>
<dbReference type="InterPro" id="IPR004113">
    <property type="entry name" value="FAD-bd_oxidored_4_C"/>
</dbReference>
<gene>
    <name evidence="5" type="ORF">QA636_34745</name>
</gene>
<keyword evidence="2" id="KW-0285">Flavoprotein</keyword>
<dbReference type="EMBL" id="CP121646">
    <property type="protein sequence ID" value="WFU62579.1"/>
    <property type="molecule type" value="Genomic_DNA"/>
</dbReference>
<organism evidence="5 6">
    <name type="scientific">Bradyrhizobium brasilense</name>
    <dbReference type="NCBI Taxonomy" id="1419277"/>
    <lineage>
        <taxon>Bacteria</taxon>
        <taxon>Pseudomonadati</taxon>
        <taxon>Pseudomonadota</taxon>
        <taxon>Alphaproteobacteria</taxon>
        <taxon>Hyphomicrobiales</taxon>
        <taxon>Nitrobacteraceae</taxon>
        <taxon>Bradyrhizobium</taxon>
    </lineage>
</organism>
<keyword evidence="3" id="KW-0274">FAD</keyword>
<dbReference type="Proteomes" id="UP001221546">
    <property type="component" value="Chromosome"/>
</dbReference>
<dbReference type="PANTHER" id="PTHR43716">
    <property type="entry name" value="D-2-HYDROXYGLUTARATE DEHYDROGENASE, MITOCHONDRIAL"/>
    <property type="match status" value="1"/>
</dbReference>
<proteinExistence type="inferred from homology"/>
<dbReference type="InterPro" id="IPR016167">
    <property type="entry name" value="FAD-bd_PCMH_sub1"/>
</dbReference>
<dbReference type="SUPFAM" id="SSF55103">
    <property type="entry name" value="FAD-linked oxidases, C-terminal domain"/>
    <property type="match status" value="1"/>
</dbReference>
<comment type="similarity">
    <text evidence="1">Belongs to the FAD-binding oxidoreductase/transferase type 4 family.</text>
</comment>
<dbReference type="Pfam" id="PF01565">
    <property type="entry name" value="FAD_binding_4"/>
    <property type="match status" value="1"/>
</dbReference>
<dbReference type="InterPro" id="IPR016171">
    <property type="entry name" value="Vanillyl_alc_oxidase_C-sub2"/>
</dbReference>
<evidence type="ECO:0000313" key="6">
    <source>
        <dbReference type="Proteomes" id="UP001221546"/>
    </source>
</evidence>
<dbReference type="InterPro" id="IPR016166">
    <property type="entry name" value="FAD-bd_PCMH"/>
</dbReference>
<accession>A0ABY8JBL1</accession>
<dbReference type="Gene3D" id="3.30.70.2740">
    <property type="match status" value="1"/>
</dbReference>
<evidence type="ECO:0000313" key="5">
    <source>
        <dbReference type="EMBL" id="WFU62579.1"/>
    </source>
</evidence>
<sequence length="489" mass="52890">MSDVSDMRQRLVSAATKIMEGKGTLSSPSETAGYLIDWRRRYRGEALAVMLPTSVEQVSELVKLGRSLGVAIVPQAGNTGMTGGAVPISDRPSMILNVSKLNRVRDIDSQNNSVIAEAGCILANLRETLEQAGKLFPMLLGSVGSCQVGGLVSTNAGGINVLRYGNMRDLVLGLEVVLPNGKIWNGLKVLRKDNSGYDLKQLFIGAEGTLGVVTAAALKLFPQPTNSGTAMVSLPSIQSAVDLLRVFADGAAGKVEAFEIISKGQLENVLSHHEESPPMPLSSPWYVLIELADSSIDWDPNQVFEQVLAGAVERGVIHDAVIASDSKKAGRLWKLRHTISEANMRKGFSVANDTSVPISKIAIFIEQVDKRLKQEFKAADVYYAGHVGDGNIHVIIVFDRAFYDTDKKREKAAARANFMVHEASVNLDGSISAEHGVGLMHIEELERFKSEVDLEMMAQIKRAFDPDNIMNPGKVLATSRIDAARNVAV</sequence>